<evidence type="ECO:0000313" key="3">
    <source>
        <dbReference type="Proteomes" id="UP001500037"/>
    </source>
</evidence>
<keyword evidence="2" id="KW-0489">Methyltransferase</keyword>
<dbReference type="EMBL" id="BAAALF010000109">
    <property type="protein sequence ID" value="GAA1254408.1"/>
    <property type="molecule type" value="Genomic_DNA"/>
</dbReference>
<feature type="compositionally biased region" description="Low complexity" evidence="1">
    <location>
        <begin position="9"/>
        <end position="26"/>
    </location>
</feature>
<dbReference type="RefSeq" id="WP_344444347.1">
    <property type="nucleotide sequence ID" value="NZ_BAAALF010000109.1"/>
</dbReference>
<keyword evidence="3" id="KW-1185">Reference proteome</keyword>
<evidence type="ECO:0000313" key="2">
    <source>
        <dbReference type="EMBL" id="GAA1254408.1"/>
    </source>
</evidence>
<dbReference type="SUPFAM" id="SSF53335">
    <property type="entry name" value="S-adenosyl-L-methionine-dependent methyltransferases"/>
    <property type="match status" value="1"/>
</dbReference>
<dbReference type="PANTHER" id="PTHR43861">
    <property type="entry name" value="TRANS-ACONITATE 2-METHYLTRANSFERASE-RELATED"/>
    <property type="match status" value="1"/>
</dbReference>
<dbReference type="InterPro" id="IPR029063">
    <property type="entry name" value="SAM-dependent_MTases_sf"/>
</dbReference>
<dbReference type="GO" id="GO:0008168">
    <property type="term" value="F:methyltransferase activity"/>
    <property type="evidence" value="ECO:0007669"/>
    <property type="project" value="UniProtKB-KW"/>
</dbReference>
<dbReference type="Gene3D" id="3.40.50.150">
    <property type="entry name" value="Vaccinia Virus protein VP39"/>
    <property type="match status" value="1"/>
</dbReference>
<dbReference type="CDD" id="cd02440">
    <property type="entry name" value="AdoMet_MTases"/>
    <property type="match status" value="1"/>
</dbReference>
<organism evidence="2 3">
    <name type="scientific">Kitasatospora nipponensis</name>
    <dbReference type="NCBI Taxonomy" id="258049"/>
    <lineage>
        <taxon>Bacteria</taxon>
        <taxon>Bacillati</taxon>
        <taxon>Actinomycetota</taxon>
        <taxon>Actinomycetes</taxon>
        <taxon>Kitasatosporales</taxon>
        <taxon>Streptomycetaceae</taxon>
        <taxon>Kitasatospora</taxon>
    </lineage>
</organism>
<keyword evidence="2" id="KW-0808">Transferase</keyword>
<name>A0ABN1WLY6_9ACTN</name>
<feature type="region of interest" description="Disordered" evidence="1">
    <location>
        <begin position="1"/>
        <end position="27"/>
    </location>
</feature>
<evidence type="ECO:0000256" key="1">
    <source>
        <dbReference type="SAM" id="MobiDB-lite"/>
    </source>
</evidence>
<comment type="caution">
    <text evidence="2">The sequence shown here is derived from an EMBL/GenBank/DDBJ whole genome shotgun (WGS) entry which is preliminary data.</text>
</comment>
<protein>
    <submittedName>
        <fullName evidence="2">Class I SAM-dependent methyltransferase</fullName>
    </submittedName>
</protein>
<accession>A0ABN1WLY6</accession>
<feature type="region of interest" description="Disordered" evidence="1">
    <location>
        <begin position="256"/>
        <end position="278"/>
    </location>
</feature>
<dbReference type="Proteomes" id="UP001500037">
    <property type="component" value="Unassembled WGS sequence"/>
</dbReference>
<gene>
    <name evidence="2" type="ORF">GCM10009665_51360</name>
</gene>
<dbReference type="Pfam" id="PF13489">
    <property type="entry name" value="Methyltransf_23"/>
    <property type="match status" value="1"/>
</dbReference>
<proteinExistence type="predicted"/>
<sequence length="278" mass="29296">MTTGQISDPARGSTPPSGGPPSAARGRSAERVLQAVAFDAIGSRYGEAFPAKSGQLAAGRRLLAELPAGSPVLDIGCGTGEPTLRQLTAGGLRVTAVDLSDGMLELARATVPSAAGHHRIDLYDLATERAASAWGLPALGPAGAGTFAAATAFFSLIMLPQAEIPVALERIRTLLRPGGVLVLGMVEADLDAYPMEFLGRPVRISGFLREELTETLRRVGFSVEALNGRPYAPACTALPPEEQLFLHCRRVSRRSRSGRARRGDRSAPVRTPRILPSN</sequence>
<reference evidence="2 3" key="1">
    <citation type="journal article" date="2019" name="Int. J. Syst. Evol. Microbiol.">
        <title>The Global Catalogue of Microorganisms (GCM) 10K type strain sequencing project: providing services to taxonomists for standard genome sequencing and annotation.</title>
        <authorList>
            <consortium name="The Broad Institute Genomics Platform"/>
            <consortium name="The Broad Institute Genome Sequencing Center for Infectious Disease"/>
            <person name="Wu L."/>
            <person name="Ma J."/>
        </authorList>
    </citation>
    <scope>NUCLEOTIDE SEQUENCE [LARGE SCALE GENOMIC DNA]</scope>
    <source>
        <strain evidence="2 3">JCM 13004</strain>
    </source>
</reference>
<dbReference type="PANTHER" id="PTHR43861:SF1">
    <property type="entry name" value="TRANS-ACONITATE 2-METHYLTRANSFERASE"/>
    <property type="match status" value="1"/>
</dbReference>
<dbReference type="GO" id="GO:0032259">
    <property type="term" value="P:methylation"/>
    <property type="evidence" value="ECO:0007669"/>
    <property type="project" value="UniProtKB-KW"/>
</dbReference>